<dbReference type="Proteomes" id="UP000053558">
    <property type="component" value="Unassembled WGS sequence"/>
</dbReference>
<comment type="caution">
    <text evidence="2">The sequence shown here is derived from an EMBL/GenBank/DDBJ whole genome shotgun (WGS) entry which is preliminary data.</text>
</comment>
<dbReference type="KEGG" id="cput:CONPUDRAFT_81367"/>
<keyword evidence="3" id="KW-1185">Reference proteome</keyword>
<feature type="region of interest" description="Disordered" evidence="1">
    <location>
        <begin position="1"/>
        <end position="25"/>
    </location>
</feature>
<dbReference type="EMBL" id="JH711576">
    <property type="protein sequence ID" value="EIW83415.1"/>
    <property type="molecule type" value="Genomic_DNA"/>
</dbReference>
<sequence length="176" mass="20080">MSPLRMPRSRSAPHVHVNPTSSTSSNSWAIHLEDAEDLGTLLARISHTSQLSALLEGFQELREPQRRFIRDTSWPRFFETVMLPPGPERDARDAVLRRPHEGKTWDDSMLRRQFDTFVGAFGYNARGVAENWWTTWGRLLRQRSRGTLHGASGLMCDVSSFHVTIEGVVHVRTSEL</sequence>
<organism evidence="2 3">
    <name type="scientific">Coniophora puteana (strain RWD-64-598)</name>
    <name type="common">Brown rot fungus</name>
    <dbReference type="NCBI Taxonomy" id="741705"/>
    <lineage>
        <taxon>Eukaryota</taxon>
        <taxon>Fungi</taxon>
        <taxon>Dikarya</taxon>
        <taxon>Basidiomycota</taxon>
        <taxon>Agaricomycotina</taxon>
        <taxon>Agaricomycetes</taxon>
        <taxon>Agaricomycetidae</taxon>
        <taxon>Boletales</taxon>
        <taxon>Coniophorineae</taxon>
        <taxon>Coniophoraceae</taxon>
        <taxon>Coniophora</taxon>
    </lineage>
</organism>
<accession>A0A5M3MXG3</accession>
<dbReference type="RefSeq" id="XP_007766571.1">
    <property type="nucleotide sequence ID" value="XM_007768381.1"/>
</dbReference>
<name>A0A5M3MXG3_CONPW</name>
<dbReference type="GeneID" id="19210229"/>
<dbReference type="OrthoDB" id="1878542at2759"/>
<gene>
    <name evidence="2" type="ORF">CONPUDRAFT_81367</name>
</gene>
<evidence type="ECO:0000313" key="2">
    <source>
        <dbReference type="EMBL" id="EIW83415.1"/>
    </source>
</evidence>
<dbReference type="AlphaFoldDB" id="A0A5M3MXG3"/>
<reference evidence="3" key="1">
    <citation type="journal article" date="2012" name="Science">
        <title>The Paleozoic origin of enzymatic lignin decomposition reconstructed from 31 fungal genomes.</title>
        <authorList>
            <person name="Floudas D."/>
            <person name="Binder M."/>
            <person name="Riley R."/>
            <person name="Barry K."/>
            <person name="Blanchette R.A."/>
            <person name="Henrissat B."/>
            <person name="Martinez A.T."/>
            <person name="Otillar R."/>
            <person name="Spatafora J.W."/>
            <person name="Yadav J.S."/>
            <person name="Aerts A."/>
            <person name="Benoit I."/>
            <person name="Boyd A."/>
            <person name="Carlson A."/>
            <person name="Copeland A."/>
            <person name="Coutinho P.M."/>
            <person name="de Vries R.P."/>
            <person name="Ferreira P."/>
            <person name="Findley K."/>
            <person name="Foster B."/>
            <person name="Gaskell J."/>
            <person name="Glotzer D."/>
            <person name="Gorecki P."/>
            <person name="Heitman J."/>
            <person name="Hesse C."/>
            <person name="Hori C."/>
            <person name="Igarashi K."/>
            <person name="Jurgens J.A."/>
            <person name="Kallen N."/>
            <person name="Kersten P."/>
            <person name="Kohler A."/>
            <person name="Kuees U."/>
            <person name="Kumar T.K.A."/>
            <person name="Kuo A."/>
            <person name="LaButti K."/>
            <person name="Larrondo L.F."/>
            <person name="Lindquist E."/>
            <person name="Ling A."/>
            <person name="Lombard V."/>
            <person name="Lucas S."/>
            <person name="Lundell T."/>
            <person name="Martin R."/>
            <person name="McLaughlin D.J."/>
            <person name="Morgenstern I."/>
            <person name="Morin E."/>
            <person name="Murat C."/>
            <person name="Nagy L.G."/>
            <person name="Nolan M."/>
            <person name="Ohm R.A."/>
            <person name="Patyshakuliyeva A."/>
            <person name="Rokas A."/>
            <person name="Ruiz-Duenas F.J."/>
            <person name="Sabat G."/>
            <person name="Salamov A."/>
            <person name="Samejima M."/>
            <person name="Schmutz J."/>
            <person name="Slot J.C."/>
            <person name="St John F."/>
            <person name="Stenlid J."/>
            <person name="Sun H."/>
            <person name="Sun S."/>
            <person name="Syed K."/>
            <person name="Tsang A."/>
            <person name="Wiebenga A."/>
            <person name="Young D."/>
            <person name="Pisabarro A."/>
            <person name="Eastwood D.C."/>
            <person name="Martin F."/>
            <person name="Cullen D."/>
            <person name="Grigoriev I.V."/>
            <person name="Hibbett D.S."/>
        </authorList>
    </citation>
    <scope>NUCLEOTIDE SEQUENCE [LARGE SCALE GENOMIC DNA]</scope>
    <source>
        <strain evidence="3">RWD-64-598 SS2</strain>
    </source>
</reference>
<proteinExistence type="predicted"/>
<protein>
    <submittedName>
        <fullName evidence="2">Uncharacterized protein</fullName>
    </submittedName>
</protein>
<evidence type="ECO:0000256" key="1">
    <source>
        <dbReference type="SAM" id="MobiDB-lite"/>
    </source>
</evidence>
<evidence type="ECO:0000313" key="3">
    <source>
        <dbReference type="Proteomes" id="UP000053558"/>
    </source>
</evidence>